<keyword evidence="2" id="KW-1133">Transmembrane helix</keyword>
<dbReference type="EMBL" id="JAPDDP010000057">
    <property type="protein sequence ID" value="MDA0183646.1"/>
    <property type="molecule type" value="Genomic_DNA"/>
</dbReference>
<keyword evidence="4" id="KW-1185">Reference proteome</keyword>
<accession>A0A9X3NCP8</accession>
<keyword evidence="2" id="KW-0472">Membrane</keyword>
<dbReference type="SUPFAM" id="SSF69318">
    <property type="entry name" value="Integrin alpha N-terminal domain"/>
    <property type="match status" value="1"/>
</dbReference>
<evidence type="ECO:0000256" key="2">
    <source>
        <dbReference type="SAM" id="Phobius"/>
    </source>
</evidence>
<dbReference type="AlphaFoldDB" id="A0A9X3NCP8"/>
<organism evidence="3 4">
    <name type="scientific">Solirubrobacter phytolaccae</name>
    <dbReference type="NCBI Taxonomy" id="1404360"/>
    <lineage>
        <taxon>Bacteria</taxon>
        <taxon>Bacillati</taxon>
        <taxon>Actinomycetota</taxon>
        <taxon>Thermoleophilia</taxon>
        <taxon>Solirubrobacterales</taxon>
        <taxon>Solirubrobacteraceae</taxon>
        <taxon>Solirubrobacter</taxon>
    </lineage>
</organism>
<comment type="caution">
    <text evidence="3">The sequence shown here is derived from an EMBL/GenBank/DDBJ whole genome shotgun (WGS) entry which is preliminary data.</text>
</comment>
<gene>
    <name evidence="3" type="ORF">OJ997_25280</name>
</gene>
<dbReference type="InterPro" id="IPR028994">
    <property type="entry name" value="Integrin_alpha_N"/>
</dbReference>
<feature type="transmembrane region" description="Helical" evidence="2">
    <location>
        <begin position="6"/>
        <end position="30"/>
    </location>
</feature>
<keyword evidence="2" id="KW-0812">Transmembrane</keyword>
<evidence type="ECO:0000313" key="3">
    <source>
        <dbReference type="EMBL" id="MDA0183646.1"/>
    </source>
</evidence>
<protein>
    <submittedName>
        <fullName evidence="3">VCBS repeat-containing protein</fullName>
    </submittedName>
</protein>
<name>A0A9X3NCP8_9ACTN</name>
<sequence length="219" mass="23364">MDASTLIGLAVGVLGLGLTAFGVLLSVWALKHSRTSDQNAAERDSRAIRKAEELGVKVADIARALGISTTAGADAAIDGNEARRWAIAVADVNNDGRDELLVASPWGPHSSMLHVFGQRDEWPDSFSKLAEIGSGTPMGFTVGDLDADGRVEIATVQPHADEPYASGIRDEVLYRWDGAQFAEVATQPLPRPGKPGFDDPARRLRWHAGQTILNVSNEG</sequence>
<dbReference type="RefSeq" id="WP_270028046.1">
    <property type="nucleotide sequence ID" value="NZ_JAPDDP010000057.1"/>
</dbReference>
<dbReference type="Gene3D" id="2.130.10.130">
    <property type="entry name" value="Integrin alpha, N-terminal"/>
    <property type="match status" value="1"/>
</dbReference>
<proteinExistence type="predicted"/>
<evidence type="ECO:0000256" key="1">
    <source>
        <dbReference type="ARBA" id="ARBA00022729"/>
    </source>
</evidence>
<reference evidence="3" key="1">
    <citation type="submission" date="2022-10" db="EMBL/GenBank/DDBJ databases">
        <title>The WGS of Solirubrobacter phytolaccae KCTC 29190.</title>
        <authorList>
            <person name="Jiang Z."/>
        </authorList>
    </citation>
    <scope>NUCLEOTIDE SEQUENCE</scope>
    <source>
        <strain evidence="3">KCTC 29190</strain>
    </source>
</reference>
<dbReference type="Proteomes" id="UP001147653">
    <property type="component" value="Unassembled WGS sequence"/>
</dbReference>
<dbReference type="Pfam" id="PF01839">
    <property type="entry name" value="FG-GAP"/>
    <property type="match status" value="1"/>
</dbReference>
<evidence type="ECO:0000313" key="4">
    <source>
        <dbReference type="Proteomes" id="UP001147653"/>
    </source>
</evidence>
<dbReference type="InterPro" id="IPR013517">
    <property type="entry name" value="FG-GAP"/>
</dbReference>
<keyword evidence="1" id="KW-0732">Signal</keyword>